<sequence>MSSRMGNEQPPKILGFLRQLLPQECTPTCRIARSLLCPDRQAGHHDEDDPPGHALPSSGYPTCI</sequence>
<reference evidence="2 3" key="1">
    <citation type="submission" date="2018-02" db="EMBL/GenBank/DDBJ databases">
        <title>The genomes of Aspergillus section Nigri reveals drivers in fungal speciation.</title>
        <authorList>
            <consortium name="DOE Joint Genome Institute"/>
            <person name="Vesth T.C."/>
            <person name="Nybo J."/>
            <person name="Theobald S."/>
            <person name="Brandl J."/>
            <person name="Frisvad J.C."/>
            <person name="Nielsen K.F."/>
            <person name="Lyhne E.K."/>
            <person name="Kogle M.E."/>
            <person name="Kuo A."/>
            <person name="Riley R."/>
            <person name="Clum A."/>
            <person name="Nolan M."/>
            <person name="Lipzen A."/>
            <person name="Salamov A."/>
            <person name="Henrissat B."/>
            <person name="Wiebenga A."/>
            <person name="De vries R.P."/>
            <person name="Grigoriev I.V."/>
            <person name="Mortensen U.H."/>
            <person name="Andersen M.R."/>
            <person name="Baker S.E."/>
        </authorList>
    </citation>
    <scope>NUCLEOTIDE SEQUENCE [LARGE SCALE GENOMIC DNA]</scope>
    <source>
        <strain evidence="2 3">CBS 121057</strain>
    </source>
</reference>
<dbReference type="AlphaFoldDB" id="A0A319ECP3"/>
<organism evidence="2 3">
    <name type="scientific">Aspergillus sclerotiicarbonarius (strain CBS 121057 / IBT 28362)</name>
    <dbReference type="NCBI Taxonomy" id="1448318"/>
    <lineage>
        <taxon>Eukaryota</taxon>
        <taxon>Fungi</taxon>
        <taxon>Dikarya</taxon>
        <taxon>Ascomycota</taxon>
        <taxon>Pezizomycotina</taxon>
        <taxon>Eurotiomycetes</taxon>
        <taxon>Eurotiomycetidae</taxon>
        <taxon>Eurotiales</taxon>
        <taxon>Aspergillaceae</taxon>
        <taxon>Aspergillus</taxon>
        <taxon>Aspergillus subgen. Circumdati</taxon>
    </lineage>
</organism>
<accession>A0A319ECP3</accession>
<protein>
    <submittedName>
        <fullName evidence="2">Uncharacterized protein</fullName>
    </submittedName>
</protein>
<dbReference type="EMBL" id="KZ826338">
    <property type="protein sequence ID" value="PYI07932.1"/>
    <property type="molecule type" value="Genomic_DNA"/>
</dbReference>
<name>A0A319ECP3_ASPSB</name>
<feature type="region of interest" description="Disordered" evidence="1">
    <location>
        <begin position="40"/>
        <end position="64"/>
    </location>
</feature>
<keyword evidence="3" id="KW-1185">Reference proteome</keyword>
<dbReference type="OrthoDB" id="10374601at2759"/>
<gene>
    <name evidence="2" type="ORF">BO78DRAFT_396049</name>
</gene>
<feature type="compositionally biased region" description="Basic and acidic residues" evidence="1">
    <location>
        <begin position="41"/>
        <end position="51"/>
    </location>
</feature>
<proteinExistence type="predicted"/>
<dbReference type="VEuPathDB" id="FungiDB:BO78DRAFT_396049"/>
<dbReference type="Proteomes" id="UP000248423">
    <property type="component" value="Unassembled WGS sequence"/>
</dbReference>
<evidence type="ECO:0000313" key="2">
    <source>
        <dbReference type="EMBL" id="PYI07932.1"/>
    </source>
</evidence>
<evidence type="ECO:0000256" key="1">
    <source>
        <dbReference type="SAM" id="MobiDB-lite"/>
    </source>
</evidence>
<evidence type="ECO:0000313" key="3">
    <source>
        <dbReference type="Proteomes" id="UP000248423"/>
    </source>
</evidence>